<protein>
    <recommendedName>
        <fullName evidence="3">SAM-dependent methyltransferase</fullName>
    </recommendedName>
</protein>
<dbReference type="AlphaFoldDB" id="A0A432WFA4"/>
<sequence>MVLENQVYRFMLMNGDIQSVMALADPQAIVFPHQQRMLQVLDHLPQGARVLELGLGGGSALRHVNYQRPDLHWTSVERSAEIINLYWDYFSAQSLAADFEFNSRQQVVLADSTVFLNKLSETRKFELILCDVYDVVQSEVLQKCLNQLAGGGTLVVNWLAGMQPQGDDSESFFRQLLAPGTFQHSIDRVPGFGNQIHTIRCLD</sequence>
<gene>
    <name evidence="1" type="ORF">CWE14_09565</name>
</gene>
<keyword evidence="2" id="KW-1185">Reference proteome</keyword>
<dbReference type="SUPFAM" id="SSF53335">
    <property type="entry name" value="S-adenosyl-L-methionine-dependent methyltransferases"/>
    <property type="match status" value="1"/>
</dbReference>
<proteinExistence type="predicted"/>
<evidence type="ECO:0008006" key="3">
    <source>
        <dbReference type="Google" id="ProtNLM"/>
    </source>
</evidence>
<dbReference type="EMBL" id="PIPO01000004">
    <property type="protein sequence ID" value="RUO32387.1"/>
    <property type="molecule type" value="Genomic_DNA"/>
</dbReference>
<evidence type="ECO:0000313" key="2">
    <source>
        <dbReference type="Proteomes" id="UP000287823"/>
    </source>
</evidence>
<dbReference type="Proteomes" id="UP000287823">
    <property type="component" value="Unassembled WGS sequence"/>
</dbReference>
<accession>A0A432WFA4</accession>
<evidence type="ECO:0000313" key="1">
    <source>
        <dbReference type="EMBL" id="RUO32387.1"/>
    </source>
</evidence>
<reference evidence="1 2" key="1">
    <citation type="journal article" date="2011" name="Front. Microbiol.">
        <title>Genomic signatures of strain selection and enhancement in Bacillus atrophaeus var. globigii, a historical biowarfare simulant.</title>
        <authorList>
            <person name="Gibbons H.S."/>
            <person name="Broomall S.M."/>
            <person name="McNew L.A."/>
            <person name="Daligault H."/>
            <person name="Chapman C."/>
            <person name="Bruce D."/>
            <person name="Karavis M."/>
            <person name="Krepps M."/>
            <person name="McGregor P.A."/>
            <person name="Hong C."/>
            <person name="Park K.H."/>
            <person name="Akmal A."/>
            <person name="Feldman A."/>
            <person name="Lin J.S."/>
            <person name="Chang W.E."/>
            <person name="Higgs B.W."/>
            <person name="Demirev P."/>
            <person name="Lindquist J."/>
            <person name="Liem A."/>
            <person name="Fochler E."/>
            <person name="Read T.D."/>
            <person name="Tapia R."/>
            <person name="Johnson S."/>
            <person name="Bishop-Lilly K.A."/>
            <person name="Detter C."/>
            <person name="Han C."/>
            <person name="Sozhamannan S."/>
            <person name="Rosenzweig C.N."/>
            <person name="Skowronski E.W."/>
        </authorList>
    </citation>
    <scope>NUCLEOTIDE SEQUENCE [LARGE SCALE GENOMIC DNA]</scope>
    <source>
        <strain evidence="1 2">Y4G10-17</strain>
    </source>
</reference>
<dbReference type="Gene3D" id="3.40.50.150">
    <property type="entry name" value="Vaccinia Virus protein VP39"/>
    <property type="match status" value="1"/>
</dbReference>
<name>A0A432WFA4_9GAMM</name>
<comment type="caution">
    <text evidence="1">The sequence shown here is derived from an EMBL/GenBank/DDBJ whole genome shotgun (WGS) entry which is preliminary data.</text>
</comment>
<organism evidence="1 2">
    <name type="scientific">Aliidiomarina soli</name>
    <dbReference type="NCBI Taxonomy" id="1928574"/>
    <lineage>
        <taxon>Bacteria</taxon>
        <taxon>Pseudomonadati</taxon>
        <taxon>Pseudomonadota</taxon>
        <taxon>Gammaproteobacteria</taxon>
        <taxon>Alteromonadales</taxon>
        <taxon>Idiomarinaceae</taxon>
        <taxon>Aliidiomarina</taxon>
    </lineage>
</organism>
<dbReference type="InterPro" id="IPR029063">
    <property type="entry name" value="SAM-dependent_MTases_sf"/>
</dbReference>